<dbReference type="SUPFAM" id="SSF47413">
    <property type="entry name" value="lambda repressor-like DNA-binding domains"/>
    <property type="match status" value="1"/>
</dbReference>
<dbReference type="STRING" id="128403.WA1_00200"/>
<reference evidence="2 3" key="1">
    <citation type="journal article" date="2013" name="Genome Biol. Evol.">
        <title>Genomes of Stigonematalean cyanobacteria (subsection V) and the evolution of oxygenic photosynthesis from prokaryotes to plastids.</title>
        <authorList>
            <person name="Dagan T."/>
            <person name="Roettger M."/>
            <person name="Stucken K."/>
            <person name="Landan G."/>
            <person name="Koch R."/>
            <person name="Major P."/>
            <person name="Gould S.B."/>
            <person name="Goremykin V.V."/>
            <person name="Rippka R."/>
            <person name="Tandeau de Marsac N."/>
            <person name="Gugger M."/>
            <person name="Lockhart P.J."/>
            <person name="Allen J.F."/>
            <person name="Brune I."/>
            <person name="Maus I."/>
            <person name="Puhler A."/>
            <person name="Martin W.F."/>
        </authorList>
    </citation>
    <scope>NUCLEOTIDE SEQUENCE [LARGE SCALE GENOMIC DNA]</scope>
    <source>
        <strain evidence="2 3">PCC 7110</strain>
    </source>
</reference>
<gene>
    <name evidence="2" type="ORF">WA1_00200</name>
</gene>
<evidence type="ECO:0000259" key="1">
    <source>
        <dbReference type="Pfam" id="PF13443"/>
    </source>
</evidence>
<dbReference type="InterPro" id="IPR010982">
    <property type="entry name" value="Lambda_DNA-bd_dom_sf"/>
</dbReference>
<accession>A0A139XG33</accession>
<dbReference type="Proteomes" id="UP000076925">
    <property type="component" value="Unassembled WGS sequence"/>
</dbReference>
<dbReference type="InterPro" id="IPR001387">
    <property type="entry name" value="Cro/C1-type_HTH"/>
</dbReference>
<dbReference type="OrthoDB" id="9809434at2"/>
<name>A0A139XG33_9CYAN</name>
<proteinExistence type="predicted"/>
<evidence type="ECO:0000313" key="2">
    <source>
        <dbReference type="EMBL" id="KYC43631.1"/>
    </source>
</evidence>
<organism evidence="2 3">
    <name type="scientific">Scytonema hofmannii PCC 7110</name>
    <dbReference type="NCBI Taxonomy" id="128403"/>
    <lineage>
        <taxon>Bacteria</taxon>
        <taxon>Bacillati</taxon>
        <taxon>Cyanobacteriota</taxon>
        <taxon>Cyanophyceae</taxon>
        <taxon>Nostocales</taxon>
        <taxon>Scytonemataceae</taxon>
        <taxon>Scytonema</taxon>
    </lineage>
</organism>
<dbReference type="GO" id="GO:0003677">
    <property type="term" value="F:DNA binding"/>
    <property type="evidence" value="ECO:0007669"/>
    <property type="project" value="InterPro"/>
</dbReference>
<dbReference type="EMBL" id="ANNX02000012">
    <property type="protein sequence ID" value="KYC43631.1"/>
    <property type="molecule type" value="Genomic_DNA"/>
</dbReference>
<evidence type="ECO:0000313" key="3">
    <source>
        <dbReference type="Proteomes" id="UP000076925"/>
    </source>
</evidence>
<comment type="caution">
    <text evidence="2">The sequence shown here is derived from an EMBL/GenBank/DDBJ whole genome shotgun (WGS) entry which is preliminary data.</text>
</comment>
<dbReference type="RefSeq" id="WP_017742251.1">
    <property type="nucleotide sequence ID" value="NZ_KQ976354.1"/>
</dbReference>
<dbReference type="Gene3D" id="1.10.260.40">
    <property type="entry name" value="lambda repressor-like DNA-binding domains"/>
    <property type="match status" value="1"/>
</dbReference>
<protein>
    <submittedName>
        <fullName evidence="2">Fis family transcriptional regulator</fullName>
    </submittedName>
</protein>
<feature type="domain" description="HTH cro/C1-type" evidence="1">
    <location>
        <begin position="37"/>
        <end position="85"/>
    </location>
</feature>
<sequence length="98" mass="11179">MKKNPHIGSSLDDLFEEEGTLNEINIIAVKRVIAWQIQQEMTKKNLSKTEMAQQMQTSRSSLDRLLDPDNPAVTLDTIERAARVIGKRVRFELVDALE</sequence>
<keyword evidence="3" id="KW-1185">Reference proteome</keyword>
<dbReference type="Pfam" id="PF13443">
    <property type="entry name" value="HTH_26"/>
    <property type="match status" value="1"/>
</dbReference>
<dbReference type="AlphaFoldDB" id="A0A139XG33"/>